<organism evidence="1 2">
    <name type="scientific">Lacipirellula limnantheis</name>
    <dbReference type="NCBI Taxonomy" id="2528024"/>
    <lineage>
        <taxon>Bacteria</taxon>
        <taxon>Pseudomonadati</taxon>
        <taxon>Planctomycetota</taxon>
        <taxon>Planctomycetia</taxon>
        <taxon>Pirellulales</taxon>
        <taxon>Lacipirellulaceae</taxon>
        <taxon>Lacipirellula</taxon>
    </lineage>
</organism>
<dbReference type="Proteomes" id="UP000317909">
    <property type="component" value="Chromosome"/>
</dbReference>
<dbReference type="RefSeq" id="WP_145431985.1">
    <property type="nucleotide sequence ID" value="NZ_CP036339.1"/>
</dbReference>
<gene>
    <name evidence="1" type="ORF">I41_15870</name>
</gene>
<protein>
    <submittedName>
        <fullName evidence="1">Uncharacterized protein</fullName>
    </submittedName>
</protein>
<name>A0A517TVL2_9BACT</name>
<dbReference type="AlphaFoldDB" id="A0A517TVL2"/>
<reference evidence="1 2" key="1">
    <citation type="submission" date="2019-02" db="EMBL/GenBank/DDBJ databases">
        <title>Deep-cultivation of Planctomycetes and their phenomic and genomic characterization uncovers novel biology.</title>
        <authorList>
            <person name="Wiegand S."/>
            <person name="Jogler M."/>
            <person name="Boedeker C."/>
            <person name="Pinto D."/>
            <person name="Vollmers J."/>
            <person name="Rivas-Marin E."/>
            <person name="Kohn T."/>
            <person name="Peeters S.H."/>
            <person name="Heuer A."/>
            <person name="Rast P."/>
            <person name="Oberbeckmann S."/>
            <person name="Bunk B."/>
            <person name="Jeske O."/>
            <person name="Meyerdierks A."/>
            <person name="Storesund J.E."/>
            <person name="Kallscheuer N."/>
            <person name="Luecker S."/>
            <person name="Lage O.M."/>
            <person name="Pohl T."/>
            <person name="Merkel B.J."/>
            <person name="Hornburger P."/>
            <person name="Mueller R.-W."/>
            <person name="Bruemmer F."/>
            <person name="Labrenz M."/>
            <person name="Spormann A.M."/>
            <person name="Op den Camp H."/>
            <person name="Overmann J."/>
            <person name="Amann R."/>
            <person name="Jetten M.S.M."/>
            <person name="Mascher T."/>
            <person name="Medema M.H."/>
            <person name="Devos D.P."/>
            <person name="Kaster A.-K."/>
            <person name="Ovreas L."/>
            <person name="Rohde M."/>
            <person name="Galperin M.Y."/>
            <person name="Jogler C."/>
        </authorList>
    </citation>
    <scope>NUCLEOTIDE SEQUENCE [LARGE SCALE GENOMIC DNA]</scope>
    <source>
        <strain evidence="1 2">I41</strain>
    </source>
</reference>
<dbReference type="KEGG" id="llh:I41_15870"/>
<evidence type="ECO:0000313" key="2">
    <source>
        <dbReference type="Proteomes" id="UP000317909"/>
    </source>
</evidence>
<sequence length="296" mass="34594">MTNDHPLNLEMWAIPNGPQMKRYIEGLTNKSKKAADGVRFPSARVWVKSKAISPVVLYCYLKARFGVPLGFSMMLRHPSTENLIQWHFTIAAGPHMIDVMARNDRIEFWVRADVAISDRDWIEFESRLQQEFERYREPINTVKSLLEHWVLFVNPYRRLNMMVEILRRRITSTELVAPPSHITEAESTHEMILALSRARETFVEQMFKSQVDCLSLRMIAPVMAESFVNMLIFLLARPEIKQDKRLYDNAIRSQIDVRVKSLSITCDGFSVPIDGGRKEFKDFCRMMDKRNDLYAF</sequence>
<dbReference type="EMBL" id="CP036339">
    <property type="protein sequence ID" value="QDT72409.1"/>
    <property type="molecule type" value="Genomic_DNA"/>
</dbReference>
<evidence type="ECO:0000313" key="1">
    <source>
        <dbReference type="EMBL" id="QDT72409.1"/>
    </source>
</evidence>
<proteinExistence type="predicted"/>
<accession>A0A517TVL2</accession>
<dbReference type="OrthoDB" id="1491436at2"/>
<keyword evidence="2" id="KW-1185">Reference proteome</keyword>